<feature type="region of interest" description="Disordered" evidence="1">
    <location>
        <begin position="156"/>
        <end position="185"/>
    </location>
</feature>
<evidence type="ECO:0000313" key="2">
    <source>
        <dbReference type="EMBL" id="MPM52432.1"/>
    </source>
</evidence>
<name>A0A645AGU5_9ZZZZ</name>
<evidence type="ECO:0000256" key="1">
    <source>
        <dbReference type="SAM" id="MobiDB-lite"/>
    </source>
</evidence>
<comment type="caution">
    <text evidence="2">The sequence shown here is derived from an EMBL/GenBank/DDBJ whole genome shotgun (WGS) entry which is preliminary data.</text>
</comment>
<reference evidence="2" key="1">
    <citation type="submission" date="2019-08" db="EMBL/GenBank/DDBJ databases">
        <authorList>
            <person name="Kucharzyk K."/>
            <person name="Murdoch R.W."/>
            <person name="Higgins S."/>
            <person name="Loffler F."/>
        </authorList>
    </citation>
    <scope>NUCLEOTIDE SEQUENCE</scope>
</reference>
<organism evidence="2">
    <name type="scientific">bioreactor metagenome</name>
    <dbReference type="NCBI Taxonomy" id="1076179"/>
    <lineage>
        <taxon>unclassified sequences</taxon>
        <taxon>metagenomes</taxon>
        <taxon>ecological metagenomes</taxon>
    </lineage>
</organism>
<gene>
    <name evidence="2" type="ORF">SDC9_99191</name>
</gene>
<dbReference type="AlphaFoldDB" id="A0A645AGU5"/>
<proteinExistence type="predicted"/>
<dbReference type="EMBL" id="VSSQ01013860">
    <property type="protein sequence ID" value="MPM52432.1"/>
    <property type="molecule type" value="Genomic_DNA"/>
</dbReference>
<accession>A0A645AGU5</accession>
<sequence>MAVEHGEGKYQTGDAVEGEHVVVGAAEGFREQAGQLQRLAGLTEAQHRRMVLGRLVGLNAQPGGKVGPGAHLSGGGFKLRADGLSQIDCPLMVIAADFPLDDALGRNDVGGESALDGAHIQGSFIVQPAHGQRPDGPDGGVDGVDTLFRGEARVGGFAAKGDGKGDDGGRPQGGQTGLAGHVQHEGLPSLQPSRLQMGRAQAVNLLGHREHHLNGRVGQPLLPDDPERLQYGGDAGEIVRAQNGISGAGDFAVGGHNRPLARTRLHRVHMTGEKQRFARSGALQKAVEVAAAAADLRAGVVLIHREAQLCQAGLEVVGHAPLPIGGAVDGHQRDKVGYKTILIDGHLKLLLSSKRIPPRIYTDASGPLPARARPSRSSASSSTGRGQAMLMR</sequence>
<feature type="region of interest" description="Disordered" evidence="1">
    <location>
        <begin position="362"/>
        <end position="392"/>
    </location>
</feature>
<protein>
    <submittedName>
        <fullName evidence="2">Uncharacterized protein</fullName>
    </submittedName>
</protein>
<feature type="compositionally biased region" description="Low complexity" evidence="1">
    <location>
        <begin position="364"/>
        <end position="386"/>
    </location>
</feature>